<dbReference type="GO" id="GO:0016787">
    <property type="term" value="F:hydrolase activity"/>
    <property type="evidence" value="ECO:0007669"/>
    <property type="project" value="UniProtKB-KW"/>
</dbReference>
<keyword evidence="2" id="KW-0479">Metal-binding</keyword>
<dbReference type="InterPro" id="IPR005073">
    <property type="entry name" value="Peptidase_M74"/>
</dbReference>
<evidence type="ECO:0000256" key="4">
    <source>
        <dbReference type="ARBA" id="ARBA00022764"/>
    </source>
</evidence>
<evidence type="ECO:0000256" key="6">
    <source>
        <dbReference type="ARBA" id="ARBA00022833"/>
    </source>
</evidence>
<evidence type="ECO:0000313" key="9">
    <source>
        <dbReference type="EMBL" id="UXX85164.1"/>
    </source>
</evidence>
<keyword evidence="10" id="KW-1185">Reference proteome</keyword>
<dbReference type="SUPFAM" id="SSF55166">
    <property type="entry name" value="Hedgehog/DD-peptidase"/>
    <property type="match status" value="1"/>
</dbReference>
<sequence>MAHPAASQNIPSSMKGVEAKQLFGKKRDGSRHAPAPFGSYAKGCMAGGVQLPETGPTWQAMRLSRNRNWGHPETIDFIQKLSAKAARQPGWAGLYIGDISQPRGGPMLSGHRSHQLGLDVDIWMLPPNRLNLSRNQRENLSSVSMRRSKGAYTNSKWTRAHHEIIKAAAKDKRTARIFVFPGAKVQMCNDEKGNRAWLRKIRPWWGHHYHFHVRLKCPRGARGCVDQAAPPAGDGCADAQKWVNDILNPPPPKPVDPNAPPPKKRREYTMADLPSQCVSVLQSK</sequence>
<evidence type="ECO:0000256" key="5">
    <source>
        <dbReference type="ARBA" id="ARBA00022801"/>
    </source>
</evidence>
<keyword evidence="4" id="KW-0574">Periplasm</keyword>
<reference evidence="9" key="1">
    <citation type="submission" date="2022-10" db="EMBL/GenBank/DDBJ databases">
        <title>Roseovarius pelagicus sp. nov., isolated from Arctic seawater.</title>
        <authorList>
            <person name="Hong Y.W."/>
            <person name="Hwang C.Y."/>
        </authorList>
    </citation>
    <scope>NUCLEOTIDE SEQUENCE</scope>
    <source>
        <strain evidence="9">HL-MP18</strain>
    </source>
</reference>
<feature type="compositionally biased region" description="Pro residues" evidence="8">
    <location>
        <begin position="248"/>
        <end position="261"/>
    </location>
</feature>
<dbReference type="EMBL" id="CP106738">
    <property type="protein sequence ID" value="UXX85164.1"/>
    <property type="molecule type" value="Genomic_DNA"/>
</dbReference>
<name>A0ABY6DH26_9RHOB</name>
<protein>
    <submittedName>
        <fullName evidence="9">Penicillin-insensitive murein endopeptidase</fullName>
        <ecNumber evidence="9">3.4.-.-</ecNumber>
    </submittedName>
</protein>
<evidence type="ECO:0000256" key="3">
    <source>
        <dbReference type="ARBA" id="ARBA00022729"/>
    </source>
</evidence>
<evidence type="ECO:0000256" key="2">
    <source>
        <dbReference type="ARBA" id="ARBA00022723"/>
    </source>
</evidence>
<organism evidence="9 10">
    <name type="scientific">Roseovarius pelagicus</name>
    <dbReference type="NCBI Taxonomy" id="2980108"/>
    <lineage>
        <taxon>Bacteria</taxon>
        <taxon>Pseudomonadati</taxon>
        <taxon>Pseudomonadota</taxon>
        <taxon>Alphaproteobacteria</taxon>
        <taxon>Rhodobacterales</taxon>
        <taxon>Roseobacteraceae</taxon>
        <taxon>Roseovarius</taxon>
    </lineage>
</organism>
<gene>
    <name evidence="9" type="primary">mepA</name>
    <name evidence="9" type="ORF">N7U68_12735</name>
</gene>
<keyword evidence="1" id="KW-0645">Protease</keyword>
<evidence type="ECO:0000256" key="8">
    <source>
        <dbReference type="SAM" id="MobiDB-lite"/>
    </source>
</evidence>
<evidence type="ECO:0000256" key="1">
    <source>
        <dbReference type="ARBA" id="ARBA00022670"/>
    </source>
</evidence>
<dbReference type="Pfam" id="PF03411">
    <property type="entry name" value="Peptidase_M74"/>
    <property type="match status" value="1"/>
</dbReference>
<dbReference type="RefSeq" id="WP_241188257.1">
    <property type="nucleotide sequence ID" value="NZ_CP106738.1"/>
</dbReference>
<keyword evidence="6" id="KW-0862">Zinc</keyword>
<dbReference type="PIRSF" id="PIRSF018455">
    <property type="entry name" value="MepA"/>
    <property type="match status" value="1"/>
</dbReference>
<evidence type="ECO:0000256" key="7">
    <source>
        <dbReference type="ARBA" id="ARBA00023049"/>
    </source>
</evidence>
<dbReference type="InterPro" id="IPR009045">
    <property type="entry name" value="Zn_M74/Hedgehog-like"/>
</dbReference>
<keyword evidence="3" id="KW-0732">Signal</keyword>
<keyword evidence="7" id="KW-0482">Metalloprotease</keyword>
<dbReference type="Gene3D" id="3.30.1380.10">
    <property type="match status" value="1"/>
</dbReference>
<accession>A0ABY6DH26</accession>
<keyword evidence="5 9" id="KW-0378">Hydrolase</keyword>
<dbReference type="Proteomes" id="UP001064087">
    <property type="component" value="Chromosome"/>
</dbReference>
<dbReference type="EC" id="3.4.-.-" evidence="9"/>
<proteinExistence type="predicted"/>
<feature type="region of interest" description="Disordered" evidence="8">
    <location>
        <begin position="242"/>
        <end position="268"/>
    </location>
</feature>
<evidence type="ECO:0000313" key="10">
    <source>
        <dbReference type="Proteomes" id="UP001064087"/>
    </source>
</evidence>
<dbReference type="NCBIfam" id="NF006947">
    <property type="entry name" value="PRK09429.1"/>
    <property type="match status" value="1"/>
</dbReference>